<dbReference type="PANTHER" id="PTHR43570:SF2">
    <property type="entry name" value="ALDEHYDE DEHYDROGENASE FAMILY 3 MEMBER B1"/>
    <property type="match status" value="1"/>
</dbReference>
<dbReference type="InterPro" id="IPR015590">
    <property type="entry name" value="Aldehyde_DH_dom"/>
</dbReference>
<accession>A0A7J8GV67</accession>
<dbReference type="PANTHER" id="PTHR43570">
    <property type="entry name" value="ALDEHYDE DEHYDROGENASE"/>
    <property type="match status" value="1"/>
</dbReference>
<proteinExistence type="inferred from homology"/>
<feature type="region of interest" description="Disordered" evidence="7">
    <location>
        <begin position="1"/>
        <end position="21"/>
    </location>
</feature>
<evidence type="ECO:0000256" key="6">
    <source>
        <dbReference type="RuleBase" id="RU003345"/>
    </source>
</evidence>
<dbReference type="Pfam" id="PF00171">
    <property type="entry name" value="Aldedh"/>
    <property type="match status" value="2"/>
</dbReference>
<evidence type="ECO:0000256" key="2">
    <source>
        <dbReference type="ARBA" id="ARBA00023002"/>
    </source>
</evidence>
<dbReference type="GO" id="GO:0004029">
    <property type="term" value="F:aldehyde dehydrogenase (NAD+) activity"/>
    <property type="evidence" value="ECO:0007669"/>
    <property type="project" value="TreeGrafter"/>
</dbReference>
<dbReference type="Gene3D" id="3.40.605.10">
    <property type="entry name" value="Aldehyde Dehydrogenase, Chain A, domain 1"/>
    <property type="match status" value="2"/>
</dbReference>
<dbReference type="PIRSF" id="PIRSF036492">
    <property type="entry name" value="ALDH"/>
    <property type="match status" value="1"/>
</dbReference>
<evidence type="ECO:0000313" key="10">
    <source>
        <dbReference type="Proteomes" id="UP000593571"/>
    </source>
</evidence>
<dbReference type="Proteomes" id="UP000593571">
    <property type="component" value="Unassembled WGS sequence"/>
</dbReference>
<evidence type="ECO:0000256" key="7">
    <source>
        <dbReference type="SAM" id="MobiDB-lite"/>
    </source>
</evidence>
<organism evidence="9 10">
    <name type="scientific">Rousettus aegyptiacus</name>
    <name type="common">Egyptian fruit bat</name>
    <name type="synonym">Pteropus aegyptiacus</name>
    <dbReference type="NCBI Taxonomy" id="9407"/>
    <lineage>
        <taxon>Eukaryota</taxon>
        <taxon>Metazoa</taxon>
        <taxon>Chordata</taxon>
        <taxon>Craniata</taxon>
        <taxon>Vertebrata</taxon>
        <taxon>Euteleostomi</taxon>
        <taxon>Mammalia</taxon>
        <taxon>Eutheria</taxon>
        <taxon>Laurasiatheria</taxon>
        <taxon>Chiroptera</taxon>
        <taxon>Yinpterochiroptera</taxon>
        <taxon>Pteropodoidea</taxon>
        <taxon>Pteropodidae</taxon>
        <taxon>Rousettinae</taxon>
        <taxon>Rousettus</taxon>
    </lineage>
</organism>
<dbReference type="EMBL" id="JACASE010000005">
    <property type="protein sequence ID" value="KAF6463750.1"/>
    <property type="molecule type" value="Genomic_DNA"/>
</dbReference>
<comment type="caution">
    <text evidence="9">The sequence shown here is derived from an EMBL/GenBank/DDBJ whole genome shotgun (WGS) entry which is preliminary data.</text>
</comment>
<comment type="similarity">
    <text evidence="1 3 6">Belongs to the aldehyde dehydrogenase family.</text>
</comment>
<dbReference type="InterPro" id="IPR016160">
    <property type="entry name" value="Ald_DH_CS_CYS"/>
</dbReference>
<dbReference type="SUPFAM" id="SSF53720">
    <property type="entry name" value="ALDH-like"/>
    <property type="match status" value="2"/>
</dbReference>
<dbReference type="GO" id="GO:0005737">
    <property type="term" value="C:cytoplasm"/>
    <property type="evidence" value="ECO:0007669"/>
    <property type="project" value="TreeGrafter"/>
</dbReference>
<dbReference type="InterPro" id="IPR012394">
    <property type="entry name" value="Aldehyde_DH_NAD(P)"/>
</dbReference>
<keyword evidence="10" id="KW-1185">Reference proteome</keyword>
<gene>
    <name evidence="9" type="ORF">HJG63_000569</name>
</gene>
<dbReference type="InterPro" id="IPR016162">
    <property type="entry name" value="Ald_DH_N"/>
</dbReference>
<sequence>MGGAVEGPGSRRLTPHHHVGPAQATQLDSAFIRKEPFGLVLIIAPWNYPLNLTLVPLVGALAAGEQRGSSPCLIRTKKAPRAPSWSARLPTPSRRLLPEAGAAVPPSPTPSPSAPAGNCVVLKPSEISQSTEKVLAEVLPRYLDQSCFAVVLGGPEETGRLLEHKFDYIFFTGSPRVGKIVMTAASKHLTPVTLELGGKNPCYVDDDCDPQTVANRVAFFRYFNAGQTCVAPDYVLCSPETQERLLPALQNAITRFYGEDPRSSPDLGRIINEKHFQRLRGLLGCGRVAIGGQSDESERYIAPTVLVDVQDAEPVMQEEIFGPILPIMNVRGLDEAIDVINRREKPLALYAFSNRSQVVEQVLARTSSGGFCGNDGFMHVTLNSLPFGGVGASGMGSYHGKFSFDTFSHRRACLLCPAGMEKIYSIRYPPYTPRSLRMMLMALGTRGCSCTLL</sequence>
<dbReference type="Gene3D" id="3.40.309.10">
    <property type="entry name" value="Aldehyde Dehydrogenase, Chain A, domain 2"/>
    <property type="match status" value="1"/>
</dbReference>
<dbReference type="PROSITE" id="PS00687">
    <property type="entry name" value="ALDEHYDE_DEHYDR_GLU"/>
    <property type="match status" value="1"/>
</dbReference>
<evidence type="ECO:0000259" key="8">
    <source>
        <dbReference type="Pfam" id="PF00171"/>
    </source>
</evidence>
<evidence type="ECO:0000256" key="3">
    <source>
        <dbReference type="PIRNR" id="PIRNR036492"/>
    </source>
</evidence>
<dbReference type="PROSITE" id="PS00070">
    <property type="entry name" value="ALDEHYDE_DEHYDR_CYS"/>
    <property type="match status" value="1"/>
</dbReference>
<dbReference type="AlphaFoldDB" id="A0A7J8GV67"/>
<keyword evidence="2 3" id="KW-0560">Oxidoreductase</keyword>
<dbReference type="GO" id="GO:0004028">
    <property type="term" value="F:3-chloroallyl aldehyde dehydrogenase activity"/>
    <property type="evidence" value="ECO:0007669"/>
    <property type="project" value="TreeGrafter"/>
</dbReference>
<feature type="domain" description="Aldehyde dehydrogenase" evidence="8">
    <location>
        <begin position="27"/>
        <end position="64"/>
    </location>
</feature>
<dbReference type="FunFam" id="3.40.309.10:FF:000003">
    <property type="entry name" value="Aldehyde dehydrogenase"/>
    <property type="match status" value="1"/>
</dbReference>
<dbReference type="GO" id="GO:0006081">
    <property type="term" value="P:aldehyde metabolic process"/>
    <property type="evidence" value="ECO:0007669"/>
    <property type="project" value="InterPro"/>
</dbReference>
<name>A0A7J8GV67_ROUAE</name>
<evidence type="ECO:0000256" key="4">
    <source>
        <dbReference type="PIRSR" id="PIRSR036492-1"/>
    </source>
</evidence>
<reference evidence="9 10" key="1">
    <citation type="journal article" date="2020" name="Nature">
        <title>Six reference-quality genomes reveal evolution of bat adaptations.</title>
        <authorList>
            <person name="Jebb D."/>
            <person name="Huang Z."/>
            <person name="Pippel M."/>
            <person name="Hughes G.M."/>
            <person name="Lavrichenko K."/>
            <person name="Devanna P."/>
            <person name="Winkler S."/>
            <person name="Jermiin L.S."/>
            <person name="Skirmuntt E.C."/>
            <person name="Katzourakis A."/>
            <person name="Burkitt-Gray L."/>
            <person name="Ray D.A."/>
            <person name="Sullivan K.A.M."/>
            <person name="Roscito J.G."/>
            <person name="Kirilenko B.M."/>
            <person name="Davalos L.M."/>
            <person name="Corthals A.P."/>
            <person name="Power M.L."/>
            <person name="Jones G."/>
            <person name="Ransome R.D."/>
            <person name="Dechmann D.K.N."/>
            <person name="Locatelli A.G."/>
            <person name="Puechmaille S.J."/>
            <person name="Fedrigo O."/>
            <person name="Jarvis E.D."/>
            <person name="Hiller M."/>
            <person name="Vernes S.C."/>
            <person name="Myers E.W."/>
            <person name="Teeling E.C."/>
        </authorList>
    </citation>
    <scope>NUCLEOTIDE SEQUENCE [LARGE SCALE GENOMIC DNA]</scope>
    <source>
        <strain evidence="9">MRouAeg1</strain>
        <tissue evidence="9">Muscle</tissue>
    </source>
</reference>
<protein>
    <recommendedName>
        <fullName evidence="3">Aldehyde dehydrogenase</fullName>
    </recommendedName>
</protein>
<evidence type="ECO:0000313" key="9">
    <source>
        <dbReference type="EMBL" id="KAF6463750.1"/>
    </source>
</evidence>
<feature type="domain" description="Aldehyde dehydrogenase" evidence="8">
    <location>
        <begin position="115"/>
        <end position="410"/>
    </location>
</feature>
<dbReference type="InterPro" id="IPR016161">
    <property type="entry name" value="Ald_DH/histidinol_DH"/>
</dbReference>
<feature type="active site" evidence="4">
    <location>
        <position position="229"/>
    </location>
</feature>
<evidence type="ECO:0000256" key="1">
    <source>
        <dbReference type="ARBA" id="ARBA00009986"/>
    </source>
</evidence>
<dbReference type="InterPro" id="IPR029510">
    <property type="entry name" value="Ald_DH_CS_GLU"/>
</dbReference>
<evidence type="ECO:0000256" key="5">
    <source>
        <dbReference type="PROSITE-ProRule" id="PRU10007"/>
    </source>
</evidence>
<dbReference type="InterPro" id="IPR016163">
    <property type="entry name" value="Ald_DH_C"/>
</dbReference>
<feature type="active site" evidence="4 5">
    <location>
        <position position="195"/>
    </location>
</feature>